<dbReference type="InterPro" id="IPR050188">
    <property type="entry name" value="RluA_PseudoU_synthase"/>
</dbReference>
<evidence type="ECO:0000256" key="3">
    <source>
        <dbReference type="ARBA" id="ARBA00023235"/>
    </source>
</evidence>
<dbReference type="InterPro" id="IPR006225">
    <property type="entry name" value="PsdUridine_synth_RluC/D"/>
</dbReference>
<evidence type="ECO:0000256" key="4">
    <source>
        <dbReference type="PIRSR" id="PIRSR606225-1"/>
    </source>
</evidence>
<dbReference type="CDD" id="cd02869">
    <property type="entry name" value="PseudoU_synth_RluA_like"/>
    <property type="match status" value="1"/>
</dbReference>
<dbReference type="AlphaFoldDB" id="I3E7S1"/>
<dbReference type="InterPro" id="IPR006145">
    <property type="entry name" value="PsdUridine_synth_RsuA/RluA"/>
</dbReference>
<organism evidence="8 9">
    <name type="scientific">Bacillus methanolicus (strain MGA3 / ATCC 53907)</name>
    <dbReference type="NCBI Taxonomy" id="796606"/>
    <lineage>
        <taxon>Bacteria</taxon>
        <taxon>Bacillati</taxon>
        <taxon>Bacillota</taxon>
        <taxon>Bacilli</taxon>
        <taxon>Bacillales</taxon>
        <taxon>Bacillaceae</taxon>
        <taxon>Bacillus</taxon>
    </lineage>
</organism>
<dbReference type="GO" id="GO:0003723">
    <property type="term" value="F:RNA binding"/>
    <property type="evidence" value="ECO:0007669"/>
    <property type="project" value="UniProtKB-KW"/>
</dbReference>
<name>I3E7S1_BACMM</name>
<comment type="function">
    <text evidence="6">Responsible for synthesis of pseudouridine from uracil.</text>
</comment>
<proteinExistence type="inferred from homology"/>
<dbReference type="InterPro" id="IPR006224">
    <property type="entry name" value="PsdUridine_synth_RluA-like_CS"/>
</dbReference>
<sequence length="306" mass="35097">MRTNCFTLTWKIDSNEEGILVREFLKEQNISKTALTDIKFHGGKIIVNEKEVTVRYKLSEGDILKVIFPEEKPSEGVAGEEIPLEILYEDEYLLVINKPSGMNTIPSREHPSGSLANALVGYYNKIGLISTSHIVTRLDRDTSGIVLVAKYRHIHHLFSKQQKSGLVKRTYEAFAEGFFMQRQGKIEEPIARKSNSIIEREVNPNGQYACTYYKVIKEYSSFSHVQLQLETGRTHQIRVHLSYLGHPLLGDNLYGGDTSIMKRQALHCCKLVFFHPFQKKDMEFRSEMPEDMRKLLLKSEKGLSGR</sequence>
<dbReference type="PANTHER" id="PTHR21600">
    <property type="entry name" value="MITOCHONDRIAL RNA PSEUDOURIDINE SYNTHASE"/>
    <property type="match status" value="1"/>
</dbReference>
<evidence type="ECO:0000313" key="8">
    <source>
        <dbReference type="EMBL" id="AIE59360.1"/>
    </source>
</evidence>
<dbReference type="RefSeq" id="WP_004433634.1">
    <property type="nucleotide sequence ID" value="NZ_ADWW01000002.1"/>
</dbReference>
<dbReference type="PROSITE" id="PS01129">
    <property type="entry name" value="PSI_RLU"/>
    <property type="match status" value="1"/>
</dbReference>
<keyword evidence="3 6" id="KW-0413">Isomerase</keyword>
<evidence type="ECO:0000256" key="5">
    <source>
        <dbReference type="PROSITE-ProRule" id="PRU00182"/>
    </source>
</evidence>
<dbReference type="PROSITE" id="PS50889">
    <property type="entry name" value="S4"/>
    <property type="match status" value="1"/>
</dbReference>
<dbReference type="GO" id="GO:0140098">
    <property type="term" value="F:catalytic activity, acting on RNA"/>
    <property type="evidence" value="ECO:0007669"/>
    <property type="project" value="UniProtKB-ARBA"/>
</dbReference>
<dbReference type="Proteomes" id="UP000027602">
    <property type="component" value="Chromosome"/>
</dbReference>
<dbReference type="GO" id="GO:0009982">
    <property type="term" value="F:pseudouridine synthase activity"/>
    <property type="evidence" value="ECO:0007669"/>
    <property type="project" value="InterPro"/>
</dbReference>
<dbReference type="SUPFAM" id="SSF55120">
    <property type="entry name" value="Pseudouridine synthase"/>
    <property type="match status" value="1"/>
</dbReference>
<dbReference type="PANTHER" id="PTHR21600:SF35">
    <property type="entry name" value="PSEUDOURIDINE SYNTHASE"/>
    <property type="match status" value="1"/>
</dbReference>
<comment type="similarity">
    <text evidence="2 6">Belongs to the pseudouridine synthase RluA family.</text>
</comment>
<protein>
    <recommendedName>
        <fullName evidence="6">Pseudouridine synthase</fullName>
        <ecNumber evidence="6">5.4.99.-</ecNumber>
    </recommendedName>
</protein>
<evidence type="ECO:0000256" key="2">
    <source>
        <dbReference type="ARBA" id="ARBA00010876"/>
    </source>
</evidence>
<dbReference type="OrthoDB" id="9807829at2"/>
<dbReference type="Gene3D" id="3.30.2350.10">
    <property type="entry name" value="Pseudouridine synthase"/>
    <property type="match status" value="1"/>
</dbReference>
<dbReference type="STRING" id="796606.BMMGA3_04610"/>
<dbReference type="eggNOG" id="COG0564">
    <property type="taxonomic scope" value="Bacteria"/>
</dbReference>
<accession>I3E7S1</accession>
<dbReference type="EC" id="5.4.99.-" evidence="6"/>
<dbReference type="EMBL" id="CP007739">
    <property type="protein sequence ID" value="AIE59360.1"/>
    <property type="molecule type" value="Genomic_DNA"/>
</dbReference>
<evidence type="ECO:0000256" key="1">
    <source>
        <dbReference type="ARBA" id="ARBA00000073"/>
    </source>
</evidence>
<evidence type="ECO:0000313" key="9">
    <source>
        <dbReference type="Proteomes" id="UP000027602"/>
    </source>
</evidence>
<dbReference type="NCBIfam" id="TIGR00005">
    <property type="entry name" value="rluA_subfam"/>
    <property type="match status" value="1"/>
</dbReference>
<keyword evidence="9" id="KW-1185">Reference proteome</keyword>
<dbReference type="FunFam" id="3.30.2350.10:FF:000005">
    <property type="entry name" value="Pseudouridine synthase"/>
    <property type="match status" value="1"/>
</dbReference>
<feature type="domain" description="Pseudouridine synthase RsuA/RluA-like" evidence="7">
    <location>
        <begin position="92"/>
        <end position="242"/>
    </location>
</feature>
<keyword evidence="5" id="KW-0694">RNA-binding</keyword>
<dbReference type="Pfam" id="PF00849">
    <property type="entry name" value="PseudoU_synth_2"/>
    <property type="match status" value="1"/>
</dbReference>
<dbReference type="HOGENOM" id="CLU_016902_8_2_9"/>
<evidence type="ECO:0000259" key="7">
    <source>
        <dbReference type="Pfam" id="PF00849"/>
    </source>
</evidence>
<dbReference type="InterPro" id="IPR020103">
    <property type="entry name" value="PsdUridine_synth_cat_dom_sf"/>
</dbReference>
<comment type="catalytic activity">
    <reaction evidence="1 6">
        <text>a uridine in RNA = a pseudouridine in RNA</text>
        <dbReference type="Rhea" id="RHEA:48348"/>
        <dbReference type="Rhea" id="RHEA-COMP:12068"/>
        <dbReference type="Rhea" id="RHEA-COMP:12069"/>
        <dbReference type="ChEBI" id="CHEBI:65314"/>
        <dbReference type="ChEBI" id="CHEBI:65315"/>
    </reaction>
</comment>
<feature type="active site" evidence="4">
    <location>
        <position position="139"/>
    </location>
</feature>
<dbReference type="KEGG" id="bmet:BMMGA3_04610"/>
<gene>
    <name evidence="8" type="primary">yjbO</name>
    <name evidence="8" type="ORF">BMMGA3_04610</name>
</gene>
<reference evidence="8 9" key="1">
    <citation type="journal article" date="2015" name="BMC Genomics">
        <title>Transcriptome analysis of thermophilic methylotrophic Bacillus methanolicus MGA3 using RNA-sequencing provides detailed insights into its previously uncharted transcriptional landscape.</title>
        <authorList>
            <person name="Irla M."/>
            <person name="Neshat A."/>
            <person name="Brautaset T."/>
            <person name="Ruckert C."/>
            <person name="Kalinowski J."/>
            <person name="Wendisch V.F."/>
        </authorList>
    </citation>
    <scope>NUCLEOTIDE SEQUENCE [LARGE SCALE GENOMIC DNA]</scope>
    <source>
        <strain evidence="9">MGA3 / ATCC 53907</strain>
    </source>
</reference>
<evidence type="ECO:0000256" key="6">
    <source>
        <dbReference type="RuleBase" id="RU362028"/>
    </source>
</evidence>
<dbReference type="GO" id="GO:0000455">
    <property type="term" value="P:enzyme-directed rRNA pseudouridine synthesis"/>
    <property type="evidence" value="ECO:0007669"/>
    <property type="project" value="TreeGrafter"/>
</dbReference>